<reference evidence="4 5" key="1">
    <citation type="journal article" date="2018" name="Biotechnol. Biofuels">
        <title>Integrative visual omics of the white-rot fungus Polyporus brumalis exposes the biotechnological potential of its oxidative enzymes for delignifying raw plant biomass.</title>
        <authorList>
            <person name="Miyauchi S."/>
            <person name="Rancon A."/>
            <person name="Drula E."/>
            <person name="Hage H."/>
            <person name="Chaduli D."/>
            <person name="Favel A."/>
            <person name="Grisel S."/>
            <person name="Henrissat B."/>
            <person name="Herpoel-Gimbert I."/>
            <person name="Ruiz-Duenas F.J."/>
            <person name="Chevret D."/>
            <person name="Hainaut M."/>
            <person name="Lin J."/>
            <person name="Wang M."/>
            <person name="Pangilinan J."/>
            <person name="Lipzen A."/>
            <person name="Lesage-Meessen L."/>
            <person name="Navarro D."/>
            <person name="Riley R."/>
            <person name="Grigoriev I.V."/>
            <person name="Zhou S."/>
            <person name="Raouche S."/>
            <person name="Rosso M.N."/>
        </authorList>
    </citation>
    <scope>NUCLEOTIDE SEQUENCE [LARGE SCALE GENOMIC DNA]</scope>
    <source>
        <strain evidence="4 5">BRFM 1820</strain>
    </source>
</reference>
<dbReference type="Pfam" id="PF01370">
    <property type="entry name" value="Epimerase"/>
    <property type="match status" value="1"/>
</dbReference>
<dbReference type="Gene3D" id="3.40.50.720">
    <property type="entry name" value="NAD(P)-binding Rossmann-like Domain"/>
    <property type="match status" value="1"/>
</dbReference>
<dbReference type="PANTHER" id="PTHR10366">
    <property type="entry name" value="NAD DEPENDENT EPIMERASE/DEHYDRATASE"/>
    <property type="match status" value="1"/>
</dbReference>
<feature type="domain" description="NAD-dependent epimerase/dehydratase" evidence="3">
    <location>
        <begin position="9"/>
        <end position="272"/>
    </location>
</feature>
<dbReference type="STRING" id="139420.A0A371CXM1"/>
<dbReference type="GO" id="GO:0016616">
    <property type="term" value="F:oxidoreductase activity, acting on the CH-OH group of donors, NAD or NADP as acceptor"/>
    <property type="evidence" value="ECO:0007669"/>
    <property type="project" value="TreeGrafter"/>
</dbReference>
<name>A0A371CXM1_9APHY</name>
<dbReference type="InterPro" id="IPR001509">
    <property type="entry name" value="Epimerase_deHydtase"/>
</dbReference>
<sequence>MPAVSSGTVLVTGANGFIAVWVLQELLEHGFAVRGTVRSEDKATYLRDRFATYSAKFGVVVVNNMTEEGAFDNAAEGTDAILHLASLVALDSEDPNAVIIPAVQGTLGILKSALKHRATVRRVVFLSSAAAIYNPPAPGDTGTRMLDESDWNEHSVKEVREKGRKAWGRDIYRASKTLAERVAWKFYEEEKAKGGLEWDLVTLNPPLVYGPLIHEVPTAESLTGSARMWYDSVVKGGLQGDGLKDGYAYVDVRDLARAHVLGLIVPEAGGERFIICAGPCVMQQFVDAARRVTEEIPAGEPSYRKEDVVYPTVYNASKSRNVLGLSYRSLEETAIDTIRDLERRGWVP</sequence>
<protein>
    <submittedName>
        <fullName evidence="4">NAD(P)-binding protein</fullName>
    </submittedName>
</protein>
<dbReference type="PANTHER" id="PTHR10366:SF564">
    <property type="entry name" value="STEROL-4-ALPHA-CARBOXYLATE 3-DEHYDROGENASE, DECARBOXYLATING"/>
    <property type="match status" value="1"/>
</dbReference>
<evidence type="ECO:0000313" key="4">
    <source>
        <dbReference type="EMBL" id="RDX45028.1"/>
    </source>
</evidence>
<dbReference type="SUPFAM" id="SSF51735">
    <property type="entry name" value="NAD(P)-binding Rossmann-fold domains"/>
    <property type="match status" value="1"/>
</dbReference>
<keyword evidence="5" id="KW-1185">Reference proteome</keyword>
<dbReference type="EMBL" id="KZ857442">
    <property type="protein sequence ID" value="RDX45028.1"/>
    <property type="molecule type" value="Genomic_DNA"/>
</dbReference>
<dbReference type="InterPro" id="IPR050425">
    <property type="entry name" value="NAD(P)_dehydrat-like"/>
</dbReference>
<dbReference type="Proteomes" id="UP000256964">
    <property type="component" value="Unassembled WGS sequence"/>
</dbReference>
<proteinExistence type="inferred from homology"/>
<dbReference type="InterPro" id="IPR036291">
    <property type="entry name" value="NAD(P)-bd_dom_sf"/>
</dbReference>
<evidence type="ECO:0000313" key="5">
    <source>
        <dbReference type="Proteomes" id="UP000256964"/>
    </source>
</evidence>
<organism evidence="4 5">
    <name type="scientific">Lentinus brumalis</name>
    <dbReference type="NCBI Taxonomy" id="2498619"/>
    <lineage>
        <taxon>Eukaryota</taxon>
        <taxon>Fungi</taxon>
        <taxon>Dikarya</taxon>
        <taxon>Basidiomycota</taxon>
        <taxon>Agaricomycotina</taxon>
        <taxon>Agaricomycetes</taxon>
        <taxon>Polyporales</taxon>
        <taxon>Polyporaceae</taxon>
        <taxon>Lentinus</taxon>
    </lineage>
</organism>
<accession>A0A371CXM1</accession>
<dbReference type="OrthoDB" id="2735536at2759"/>
<evidence type="ECO:0000259" key="3">
    <source>
        <dbReference type="Pfam" id="PF01370"/>
    </source>
</evidence>
<keyword evidence="1" id="KW-0560">Oxidoreductase</keyword>
<comment type="similarity">
    <text evidence="2">Belongs to the NAD(P)-dependent epimerase/dehydratase family. Dihydroflavonol-4-reductase subfamily.</text>
</comment>
<evidence type="ECO:0000256" key="2">
    <source>
        <dbReference type="ARBA" id="ARBA00023445"/>
    </source>
</evidence>
<dbReference type="AlphaFoldDB" id="A0A371CXM1"/>
<gene>
    <name evidence="4" type="ORF">OH76DRAFT_1388592</name>
</gene>
<evidence type="ECO:0000256" key="1">
    <source>
        <dbReference type="ARBA" id="ARBA00023002"/>
    </source>
</evidence>